<feature type="compositionally biased region" description="Polar residues" evidence="9">
    <location>
        <begin position="1"/>
        <end position="22"/>
    </location>
</feature>
<dbReference type="SUPFAM" id="SSF81321">
    <property type="entry name" value="Family A G protein-coupled receptor-like"/>
    <property type="match status" value="1"/>
</dbReference>
<feature type="transmembrane region" description="Helical" evidence="10">
    <location>
        <begin position="72"/>
        <end position="97"/>
    </location>
</feature>
<dbReference type="PROSITE" id="PS00237">
    <property type="entry name" value="G_PROTEIN_RECEP_F1_1"/>
    <property type="match status" value="1"/>
</dbReference>
<evidence type="ECO:0000256" key="4">
    <source>
        <dbReference type="ARBA" id="ARBA00023040"/>
    </source>
</evidence>
<dbReference type="InterPro" id="IPR017452">
    <property type="entry name" value="GPCR_Rhodpsn_7TM"/>
</dbReference>
<feature type="region of interest" description="Disordered" evidence="9">
    <location>
        <begin position="1"/>
        <end position="29"/>
    </location>
</feature>
<evidence type="ECO:0000256" key="2">
    <source>
        <dbReference type="ARBA" id="ARBA00022692"/>
    </source>
</evidence>
<comment type="similarity">
    <text evidence="8">Belongs to the G-protein coupled receptor 1 family.</text>
</comment>
<dbReference type="EMBL" id="JACVVK020000029">
    <property type="protein sequence ID" value="KAK7501837.1"/>
    <property type="molecule type" value="Genomic_DNA"/>
</dbReference>
<dbReference type="PROSITE" id="PS50262">
    <property type="entry name" value="G_PROTEIN_RECEP_F1_2"/>
    <property type="match status" value="1"/>
</dbReference>
<dbReference type="PRINTS" id="PR00237">
    <property type="entry name" value="GPCRRHODOPSN"/>
</dbReference>
<dbReference type="SMART" id="SM01381">
    <property type="entry name" value="7TM_GPCR_Srsx"/>
    <property type="match status" value="1"/>
</dbReference>
<keyword evidence="7 8" id="KW-0807">Transducer</keyword>
<keyword evidence="6 8" id="KW-0675">Receptor</keyword>
<feature type="transmembrane region" description="Helical" evidence="10">
    <location>
        <begin position="109"/>
        <end position="130"/>
    </location>
</feature>
<protein>
    <recommendedName>
        <fullName evidence="11">G-protein coupled receptors family 1 profile domain-containing protein</fullName>
    </recommendedName>
</protein>
<feature type="transmembrane region" description="Helical" evidence="10">
    <location>
        <begin position="253"/>
        <end position="278"/>
    </location>
</feature>
<organism evidence="12 13">
    <name type="scientific">Batillaria attramentaria</name>
    <dbReference type="NCBI Taxonomy" id="370345"/>
    <lineage>
        <taxon>Eukaryota</taxon>
        <taxon>Metazoa</taxon>
        <taxon>Spiralia</taxon>
        <taxon>Lophotrochozoa</taxon>
        <taxon>Mollusca</taxon>
        <taxon>Gastropoda</taxon>
        <taxon>Caenogastropoda</taxon>
        <taxon>Sorbeoconcha</taxon>
        <taxon>Cerithioidea</taxon>
        <taxon>Batillariidae</taxon>
        <taxon>Batillaria</taxon>
    </lineage>
</organism>
<evidence type="ECO:0000256" key="3">
    <source>
        <dbReference type="ARBA" id="ARBA00022989"/>
    </source>
</evidence>
<name>A0ABD0LS36_9CAEN</name>
<dbReference type="Gene3D" id="1.20.1070.10">
    <property type="entry name" value="Rhodopsin 7-helix transmembrane proteins"/>
    <property type="match status" value="1"/>
</dbReference>
<dbReference type="Proteomes" id="UP001519460">
    <property type="component" value="Unassembled WGS sequence"/>
</dbReference>
<keyword evidence="2 8" id="KW-0812">Transmembrane</keyword>
<dbReference type="AlphaFoldDB" id="A0ABD0LS36"/>
<evidence type="ECO:0000256" key="5">
    <source>
        <dbReference type="ARBA" id="ARBA00023136"/>
    </source>
</evidence>
<dbReference type="InterPro" id="IPR000276">
    <property type="entry name" value="GPCR_Rhodpsn"/>
</dbReference>
<evidence type="ECO:0000256" key="1">
    <source>
        <dbReference type="ARBA" id="ARBA00004141"/>
    </source>
</evidence>
<dbReference type="GO" id="GO:0004930">
    <property type="term" value="F:G protein-coupled receptor activity"/>
    <property type="evidence" value="ECO:0007669"/>
    <property type="project" value="UniProtKB-KW"/>
</dbReference>
<evidence type="ECO:0000256" key="7">
    <source>
        <dbReference type="ARBA" id="ARBA00023224"/>
    </source>
</evidence>
<comment type="subcellular location">
    <subcellularLocation>
        <location evidence="1">Membrane</location>
        <topology evidence="1">Multi-pass membrane protein</topology>
    </subcellularLocation>
</comment>
<dbReference type="CDD" id="cd00637">
    <property type="entry name" value="7tm_classA_rhodopsin-like"/>
    <property type="match status" value="1"/>
</dbReference>
<feature type="transmembrane region" description="Helical" evidence="10">
    <location>
        <begin position="347"/>
        <end position="367"/>
    </location>
</feature>
<feature type="transmembrane region" description="Helical" evidence="10">
    <location>
        <begin position="151"/>
        <end position="174"/>
    </location>
</feature>
<feature type="transmembrane region" description="Helical" evidence="10">
    <location>
        <begin position="36"/>
        <end position="60"/>
    </location>
</feature>
<dbReference type="GO" id="GO:0016020">
    <property type="term" value="C:membrane"/>
    <property type="evidence" value="ECO:0007669"/>
    <property type="project" value="UniProtKB-SubCell"/>
</dbReference>
<keyword evidence="5 10" id="KW-0472">Membrane</keyword>
<evidence type="ECO:0000313" key="12">
    <source>
        <dbReference type="EMBL" id="KAK7501837.1"/>
    </source>
</evidence>
<dbReference type="Pfam" id="PF00001">
    <property type="entry name" value="7tm_1"/>
    <property type="match status" value="1"/>
</dbReference>
<reference evidence="12 13" key="1">
    <citation type="journal article" date="2023" name="Sci. Data">
        <title>Genome assembly of the Korean intertidal mud-creeper Batillaria attramentaria.</title>
        <authorList>
            <person name="Patra A.K."/>
            <person name="Ho P.T."/>
            <person name="Jun S."/>
            <person name="Lee S.J."/>
            <person name="Kim Y."/>
            <person name="Won Y.J."/>
        </authorList>
    </citation>
    <scope>NUCLEOTIDE SEQUENCE [LARGE SCALE GENOMIC DNA]</scope>
    <source>
        <strain evidence="12">Wonlab-2016</strain>
    </source>
</reference>
<sequence>MASPTTVTLSPEVNVTSDPQASSEEDGDRVSPEEKLVVVCMLSVLCIFGLCGNGLVLYVFSSKGNKVTSTIFILALAWTDFITCVAVIPFTIASVAVDSHLRYDFVCKAYNFLITCSVPLSAFIMVAIAVDRYFSICHPFLHAVTPKRARFTVIVLCFVAFVFGTITCLSHGIVGGVGEVANPVNETSMRNYSLSNASVGIDTSTLSPSVTECAANCTGSANSDAADAFSEAGGICYADDVLISREFLTTYRLVYASTYLISLLTVFVIYALIYRSVVKRREWRRRQRSGKPIKASTTIATEVEELELRTKNGAVNGNGSETQSLNSSDKKASAERRDFNFLANIRTAFMLFIVTLVFIVSFLPAWLMAVELINFNIIIFYMYFVYNVANPVIYAFMNHAFRKELKRVFQRGLHLFSRG</sequence>
<evidence type="ECO:0000256" key="6">
    <source>
        <dbReference type="ARBA" id="ARBA00023170"/>
    </source>
</evidence>
<feature type="domain" description="G-protein coupled receptors family 1 profile" evidence="11">
    <location>
        <begin position="52"/>
        <end position="394"/>
    </location>
</feature>
<evidence type="ECO:0000259" key="11">
    <source>
        <dbReference type="PROSITE" id="PS50262"/>
    </source>
</evidence>
<keyword evidence="4 8" id="KW-0297">G-protein coupled receptor</keyword>
<dbReference type="PANTHER" id="PTHR24238:SF47">
    <property type="entry name" value="ECDYSTEROIDS_DOPAMINE RECEPTOR-RELATED"/>
    <property type="match status" value="1"/>
</dbReference>
<evidence type="ECO:0000256" key="10">
    <source>
        <dbReference type="SAM" id="Phobius"/>
    </source>
</evidence>
<dbReference type="PANTHER" id="PTHR24238">
    <property type="entry name" value="G-PROTEIN COUPLED RECEPTOR"/>
    <property type="match status" value="1"/>
</dbReference>
<evidence type="ECO:0000256" key="8">
    <source>
        <dbReference type="RuleBase" id="RU000688"/>
    </source>
</evidence>
<evidence type="ECO:0000313" key="13">
    <source>
        <dbReference type="Proteomes" id="UP001519460"/>
    </source>
</evidence>
<gene>
    <name evidence="12" type="ORF">BaRGS_00006923</name>
</gene>
<proteinExistence type="inferred from homology"/>
<comment type="caution">
    <text evidence="12">The sequence shown here is derived from an EMBL/GenBank/DDBJ whole genome shotgun (WGS) entry which is preliminary data.</text>
</comment>
<keyword evidence="3 10" id="KW-1133">Transmembrane helix</keyword>
<keyword evidence="13" id="KW-1185">Reference proteome</keyword>
<feature type="transmembrane region" description="Helical" evidence="10">
    <location>
        <begin position="373"/>
        <end position="397"/>
    </location>
</feature>
<evidence type="ECO:0000256" key="9">
    <source>
        <dbReference type="SAM" id="MobiDB-lite"/>
    </source>
</evidence>
<accession>A0ABD0LS36</accession>